<evidence type="ECO:0000256" key="4">
    <source>
        <dbReference type="ARBA" id="ARBA00023163"/>
    </source>
</evidence>
<keyword evidence="4" id="KW-0804">Transcription</keyword>
<feature type="domain" description="HTH gntR-type" evidence="7">
    <location>
        <begin position="9"/>
        <end position="77"/>
    </location>
</feature>
<keyword evidence="2" id="KW-0805">Transcription regulation</keyword>
<dbReference type="Proteomes" id="UP001467690">
    <property type="component" value="Unassembled WGS sequence"/>
</dbReference>
<protein>
    <recommendedName>
        <fullName evidence="6">Pyruvate dehydrogenase complex repressor</fullName>
    </recommendedName>
</protein>
<reference evidence="8 9" key="1">
    <citation type="submission" date="2024-06" db="EMBL/GenBank/DDBJ databases">
        <authorList>
            <person name="Chen R.Y."/>
        </authorList>
    </citation>
    <scope>NUCLEOTIDE SEQUENCE [LARGE SCALE GENOMIC DNA]</scope>
    <source>
        <strain evidence="8 9">D2</strain>
    </source>
</reference>
<comment type="function">
    <text evidence="5">Transcriptional repressor for the pyruvate dehydrogenase complex genes aceEF and lpd.</text>
</comment>
<keyword evidence="1" id="KW-0678">Repressor</keyword>
<dbReference type="SMART" id="SM00895">
    <property type="entry name" value="FCD"/>
    <property type="match status" value="1"/>
</dbReference>
<dbReference type="Gene3D" id="1.20.120.530">
    <property type="entry name" value="GntR ligand-binding domain-like"/>
    <property type="match status" value="1"/>
</dbReference>
<comment type="caution">
    <text evidence="8">The sequence shown here is derived from an EMBL/GenBank/DDBJ whole genome shotgun (WGS) entry which is preliminary data.</text>
</comment>
<dbReference type="InterPro" id="IPR036390">
    <property type="entry name" value="WH_DNA-bd_sf"/>
</dbReference>
<dbReference type="PROSITE" id="PS50949">
    <property type="entry name" value="HTH_GNTR"/>
    <property type="match status" value="1"/>
</dbReference>
<dbReference type="PANTHER" id="PTHR43537">
    <property type="entry name" value="TRANSCRIPTIONAL REGULATOR, GNTR FAMILY"/>
    <property type="match status" value="1"/>
</dbReference>
<dbReference type="SUPFAM" id="SSF46785">
    <property type="entry name" value="Winged helix' DNA-binding domain"/>
    <property type="match status" value="1"/>
</dbReference>
<dbReference type="PRINTS" id="PR00035">
    <property type="entry name" value="HTHGNTR"/>
</dbReference>
<dbReference type="EMBL" id="JBELOE010000183">
    <property type="protein sequence ID" value="MER2491974.1"/>
    <property type="molecule type" value="Genomic_DNA"/>
</dbReference>
<evidence type="ECO:0000259" key="7">
    <source>
        <dbReference type="PROSITE" id="PS50949"/>
    </source>
</evidence>
<dbReference type="RefSeq" id="WP_143869935.1">
    <property type="nucleotide sequence ID" value="NZ_CP041660.1"/>
</dbReference>
<dbReference type="SUPFAM" id="SSF48008">
    <property type="entry name" value="GntR ligand-binding domain-like"/>
    <property type="match status" value="1"/>
</dbReference>
<proteinExistence type="predicted"/>
<evidence type="ECO:0000256" key="2">
    <source>
        <dbReference type="ARBA" id="ARBA00023015"/>
    </source>
</evidence>
<evidence type="ECO:0000313" key="8">
    <source>
        <dbReference type="EMBL" id="MER2491974.1"/>
    </source>
</evidence>
<dbReference type="Pfam" id="PF00392">
    <property type="entry name" value="GntR"/>
    <property type="match status" value="1"/>
</dbReference>
<name>A0ABV1RGB4_9ALTE</name>
<evidence type="ECO:0000313" key="9">
    <source>
        <dbReference type="Proteomes" id="UP001467690"/>
    </source>
</evidence>
<dbReference type="Pfam" id="PF07729">
    <property type="entry name" value="FCD"/>
    <property type="match status" value="1"/>
</dbReference>
<dbReference type="InterPro" id="IPR011711">
    <property type="entry name" value="GntR_C"/>
</dbReference>
<dbReference type="CDD" id="cd07377">
    <property type="entry name" value="WHTH_GntR"/>
    <property type="match status" value="1"/>
</dbReference>
<organism evidence="8 9">
    <name type="scientific">Catenovulum sediminis</name>
    <dbReference type="NCBI Taxonomy" id="1740262"/>
    <lineage>
        <taxon>Bacteria</taxon>
        <taxon>Pseudomonadati</taxon>
        <taxon>Pseudomonadota</taxon>
        <taxon>Gammaproteobacteria</taxon>
        <taxon>Alteromonadales</taxon>
        <taxon>Alteromonadaceae</taxon>
        <taxon>Catenovulum</taxon>
    </lineage>
</organism>
<dbReference type="InterPro" id="IPR000524">
    <property type="entry name" value="Tscrpt_reg_HTH_GntR"/>
</dbReference>
<accession>A0ABV1RGB4</accession>
<gene>
    <name evidence="8" type="primary">pdhR</name>
    <name evidence="8" type="ORF">ABS311_08765</name>
</gene>
<sequence length="254" mass="28843">MSYQKIRQPKLADAILQQLETMILEGSLLPGQKLPPERELAKQFDVSRPSLREAIQKLEAKGLVYRRQGGGTYVHNQLQSALADPLFQLISSNPETQFDLLEFRHALEGISAYYAALRGTEADFKQIKEGFELTQKQGQSKISDQVESLYDFYLAIAEASHNLVIVHLVQGMAVLIKKNIAQNIEILSTKPEILESLDKHRDSLMVAILARDPEAARLASHHHLSFIEESLLQLGQEENRLQRAMRRVQKELKH</sequence>
<dbReference type="InterPro" id="IPR008920">
    <property type="entry name" value="TF_FadR/GntR_C"/>
</dbReference>
<dbReference type="InterPro" id="IPR036388">
    <property type="entry name" value="WH-like_DNA-bd_sf"/>
</dbReference>
<evidence type="ECO:0000256" key="3">
    <source>
        <dbReference type="ARBA" id="ARBA00023125"/>
    </source>
</evidence>
<dbReference type="NCBIfam" id="NF007001">
    <property type="entry name" value="PRK09464.1"/>
    <property type="match status" value="1"/>
</dbReference>
<keyword evidence="3" id="KW-0238">DNA-binding</keyword>
<keyword evidence="8" id="KW-0670">Pyruvate</keyword>
<dbReference type="PANTHER" id="PTHR43537:SF34">
    <property type="entry name" value="PYRUVATE DEHYDROGENASE COMPLEX REPRESSOR"/>
    <property type="match status" value="1"/>
</dbReference>
<dbReference type="SMART" id="SM00345">
    <property type="entry name" value="HTH_GNTR"/>
    <property type="match status" value="1"/>
</dbReference>
<evidence type="ECO:0000256" key="6">
    <source>
        <dbReference type="ARBA" id="ARBA00039592"/>
    </source>
</evidence>
<dbReference type="Gene3D" id="1.10.10.10">
    <property type="entry name" value="Winged helix-like DNA-binding domain superfamily/Winged helix DNA-binding domain"/>
    <property type="match status" value="1"/>
</dbReference>
<evidence type="ECO:0000256" key="5">
    <source>
        <dbReference type="ARBA" id="ARBA00037357"/>
    </source>
</evidence>
<keyword evidence="9" id="KW-1185">Reference proteome</keyword>
<evidence type="ECO:0000256" key="1">
    <source>
        <dbReference type="ARBA" id="ARBA00022491"/>
    </source>
</evidence>